<dbReference type="OrthoDB" id="425165at2759"/>
<dbReference type="AlphaFoldDB" id="A0A1Q9CPW7"/>
<evidence type="ECO:0000313" key="4">
    <source>
        <dbReference type="Proteomes" id="UP000186817"/>
    </source>
</evidence>
<gene>
    <name evidence="3" type="ORF">AK812_SmicGene34106</name>
</gene>
<name>A0A1Q9CPW7_SYMMI</name>
<comment type="caution">
    <text evidence="3">The sequence shown here is derived from an EMBL/GenBank/DDBJ whole genome shotgun (WGS) entry which is preliminary data.</text>
</comment>
<sequence length="245" mass="26313">MASARRIDSLYCTAETAEDVVRCVIAETHKEADDVRNEVEAAVLERIQALQARQRELLEQIDQLVQTKVENLETQLRQIQSGSCPPAPAEDREDPDAPPMDGVFLLRADSVIRFSDPFLVVSAHFLMMRNFAIAVLAMLSVGSFADESMQALAADDESASLNLLQHKGSAQVDEESLEAMTDPETAVTMSTPGIAFLEEGEGRFGCGVIYCASAAGNKCCHEALSAVCCGPGARCHNGGGLAMCM</sequence>
<evidence type="ECO:0000313" key="3">
    <source>
        <dbReference type="EMBL" id="OLP84966.1"/>
    </source>
</evidence>
<protein>
    <submittedName>
        <fullName evidence="3">Uncharacterized protein</fullName>
    </submittedName>
</protein>
<feature type="coiled-coil region" evidence="1">
    <location>
        <begin position="25"/>
        <end position="67"/>
    </location>
</feature>
<dbReference type="Proteomes" id="UP000186817">
    <property type="component" value="Unassembled WGS sequence"/>
</dbReference>
<evidence type="ECO:0000256" key="2">
    <source>
        <dbReference type="SAM" id="MobiDB-lite"/>
    </source>
</evidence>
<keyword evidence="1" id="KW-0175">Coiled coil</keyword>
<dbReference type="EMBL" id="LSRX01001003">
    <property type="protein sequence ID" value="OLP84966.1"/>
    <property type="molecule type" value="Genomic_DNA"/>
</dbReference>
<proteinExistence type="predicted"/>
<accession>A0A1Q9CPW7</accession>
<reference evidence="3 4" key="1">
    <citation type="submission" date="2016-02" db="EMBL/GenBank/DDBJ databases">
        <title>Genome analysis of coral dinoflagellate symbionts highlights evolutionary adaptations to a symbiotic lifestyle.</title>
        <authorList>
            <person name="Aranda M."/>
            <person name="Li Y."/>
            <person name="Liew Y.J."/>
            <person name="Baumgarten S."/>
            <person name="Simakov O."/>
            <person name="Wilson M."/>
            <person name="Piel J."/>
            <person name="Ashoor H."/>
            <person name="Bougouffa S."/>
            <person name="Bajic V.B."/>
            <person name="Ryu T."/>
            <person name="Ravasi T."/>
            <person name="Bayer T."/>
            <person name="Micklem G."/>
            <person name="Kim H."/>
            <person name="Bhak J."/>
            <person name="Lajeunesse T.C."/>
            <person name="Voolstra C.R."/>
        </authorList>
    </citation>
    <scope>NUCLEOTIDE SEQUENCE [LARGE SCALE GENOMIC DNA]</scope>
    <source>
        <strain evidence="3 4">CCMP2467</strain>
    </source>
</reference>
<feature type="region of interest" description="Disordered" evidence="2">
    <location>
        <begin position="77"/>
        <end position="98"/>
    </location>
</feature>
<organism evidence="3 4">
    <name type="scientific">Symbiodinium microadriaticum</name>
    <name type="common">Dinoflagellate</name>
    <name type="synonym">Zooxanthella microadriatica</name>
    <dbReference type="NCBI Taxonomy" id="2951"/>
    <lineage>
        <taxon>Eukaryota</taxon>
        <taxon>Sar</taxon>
        <taxon>Alveolata</taxon>
        <taxon>Dinophyceae</taxon>
        <taxon>Suessiales</taxon>
        <taxon>Symbiodiniaceae</taxon>
        <taxon>Symbiodinium</taxon>
    </lineage>
</organism>
<keyword evidence="4" id="KW-1185">Reference proteome</keyword>
<evidence type="ECO:0000256" key="1">
    <source>
        <dbReference type="SAM" id="Coils"/>
    </source>
</evidence>